<feature type="domain" description="MOFRL-associated" evidence="2">
    <location>
        <begin position="13"/>
        <end position="233"/>
    </location>
</feature>
<dbReference type="PANTHER" id="PTHR12227:SF0">
    <property type="entry name" value="GLYCERATE KINASE"/>
    <property type="match status" value="1"/>
</dbReference>
<evidence type="ECO:0000259" key="2">
    <source>
        <dbReference type="Pfam" id="PF13660"/>
    </source>
</evidence>
<dbReference type="Pfam" id="PF13660">
    <property type="entry name" value="DUF4147"/>
    <property type="match status" value="1"/>
</dbReference>
<dbReference type="EMBL" id="AP025591">
    <property type="protein sequence ID" value="BDG04055.1"/>
    <property type="molecule type" value="Genomic_DNA"/>
</dbReference>
<dbReference type="InterPro" id="IPR007835">
    <property type="entry name" value="MOFRL"/>
</dbReference>
<evidence type="ECO:0000259" key="1">
    <source>
        <dbReference type="Pfam" id="PF05161"/>
    </source>
</evidence>
<dbReference type="InterPro" id="IPR039760">
    <property type="entry name" value="MOFRL_protein"/>
</dbReference>
<protein>
    <submittedName>
        <fullName evidence="3">Hydroxypyruvate reductase</fullName>
    </submittedName>
</protein>
<keyword evidence="4" id="KW-1185">Reference proteome</keyword>
<feature type="domain" description="MOFRL" evidence="1">
    <location>
        <begin position="314"/>
        <end position="419"/>
    </location>
</feature>
<evidence type="ECO:0000313" key="4">
    <source>
        <dbReference type="Proteomes" id="UP001162891"/>
    </source>
</evidence>
<dbReference type="Pfam" id="PF05161">
    <property type="entry name" value="MOFRL"/>
    <property type="match status" value="1"/>
</dbReference>
<dbReference type="Proteomes" id="UP001162891">
    <property type="component" value="Chromosome"/>
</dbReference>
<dbReference type="InterPro" id="IPR025286">
    <property type="entry name" value="MOFRL_assoc_dom"/>
</dbReference>
<reference evidence="4" key="1">
    <citation type="journal article" date="2022" name="Int. J. Syst. Evol. Microbiol.">
        <title>Anaeromyxobacter oryzae sp. nov., Anaeromyxobacter diazotrophicus sp. nov. and Anaeromyxobacter paludicola sp. nov., isolated from paddy soils.</title>
        <authorList>
            <person name="Itoh H."/>
            <person name="Xu Z."/>
            <person name="Mise K."/>
            <person name="Masuda Y."/>
            <person name="Ushijima N."/>
            <person name="Hayakawa C."/>
            <person name="Shiratori Y."/>
            <person name="Senoo K."/>
        </authorList>
    </citation>
    <scope>NUCLEOTIDE SEQUENCE [LARGE SCALE GENOMIC DNA]</scope>
    <source>
        <strain evidence="4">Red232</strain>
    </source>
</reference>
<name>A0ABM7WX18_9BACT</name>
<accession>A0ABM7WX18</accession>
<organism evidence="3 4">
    <name type="scientific">Anaeromyxobacter oryzae</name>
    <dbReference type="NCBI Taxonomy" id="2918170"/>
    <lineage>
        <taxon>Bacteria</taxon>
        <taxon>Pseudomonadati</taxon>
        <taxon>Myxococcota</taxon>
        <taxon>Myxococcia</taxon>
        <taxon>Myxococcales</taxon>
        <taxon>Cystobacterineae</taxon>
        <taxon>Anaeromyxobacteraceae</taxon>
        <taxon>Anaeromyxobacter</taxon>
    </lineage>
</organism>
<gene>
    <name evidence="3" type="ORF">AMOR_30510</name>
</gene>
<sequence length="426" mass="42648">MTDPRRPLAAECEAVYRAALARMFAMRLVDEALAAEPLPAGPVRVLALGKAARAMLEAARARLGDRVRDPLCVYPAGTPPPPPDVMAIPAGHPRPDAGSLRAGEAVAAWAARDRATPVLVLLSGGGSALAIAPAEGVTAEEKADAIAALMRAGLTIQALNAVRKHLSRLKGGRLAALLAPAPVRVLVLSDVPGDDLSVIASGPLAPDPTTFSDALRLADGAGVALPTSVRARLAAGARGEVDETPKPGDPRLATASHRLLAGPVDLARAAAAEARARGFDAEADPAPLVGDVEAVAARLATWARANAGRGRRLLALGGEPTVRIPPAAPAPDGGRAQHLALLAAIAIAGLPAAVLAAGSDGRDGPTEQAGAVVDGRTAMDARAAGVDLAGELAAARSGPAAVAIGAAIPRIDTGTHLCDLVMVAVG</sequence>
<dbReference type="InterPro" id="IPR038614">
    <property type="entry name" value="GK_N_sf"/>
</dbReference>
<dbReference type="SUPFAM" id="SSF82544">
    <property type="entry name" value="GckA/TtuD-like"/>
    <property type="match status" value="1"/>
</dbReference>
<dbReference type="Gene3D" id="3.40.1480.10">
    <property type="entry name" value="MOFRL domain"/>
    <property type="match status" value="1"/>
</dbReference>
<dbReference type="RefSeq" id="WP_248352430.1">
    <property type="nucleotide sequence ID" value="NZ_AP025591.1"/>
</dbReference>
<evidence type="ECO:0000313" key="3">
    <source>
        <dbReference type="EMBL" id="BDG04055.1"/>
    </source>
</evidence>
<dbReference type="InterPro" id="IPR037035">
    <property type="entry name" value="GK-like_C_sf"/>
</dbReference>
<dbReference type="Gene3D" id="3.40.50.10180">
    <property type="entry name" value="Glycerate kinase, MOFRL-like N-terminal domain"/>
    <property type="match status" value="1"/>
</dbReference>
<proteinExistence type="predicted"/>
<dbReference type="PANTHER" id="PTHR12227">
    <property type="entry name" value="GLYCERATE KINASE"/>
    <property type="match status" value="1"/>
</dbReference>